<name>A0A7J9G620_9ROSI</name>
<sequence>MVHFWDPAYRCFMFNKMDTNVYFWGPLANLMGLPVDKVKEILKDKNGPSISKSDIRDAIGKASGDRHLSQFAFVVYGLIVFPKPLQYLSAELADYLFQIEKGVNLAPAVLP</sequence>
<accession>A0A7J9G620</accession>
<proteinExistence type="predicted"/>
<comment type="caution">
    <text evidence="1">The sequence shown here is derived from an EMBL/GenBank/DDBJ whole genome shotgun (WGS) entry which is preliminary data.</text>
</comment>
<dbReference type="Proteomes" id="UP000593560">
    <property type="component" value="Unassembled WGS sequence"/>
</dbReference>
<evidence type="ECO:0000313" key="1">
    <source>
        <dbReference type="EMBL" id="MBA0792953.1"/>
    </source>
</evidence>
<keyword evidence="2" id="KW-1185">Reference proteome</keyword>
<gene>
    <name evidence="1" type="ORF">Gohar_017399</name>
</gene>
<dbReference type="EMBL" id="JABFAD010000002">
    <property type="protein sequence ID" value="MBA0792953.1"/>
    <property type="molecule type" value="Genomic_DNA"/>
</dbReference>
<dbReference type="OrthoDB" id="10309710at2759"/>
<organism evidence="1 2">
    <name type="scientific">Gossypium harknessii</name>
    <dbReference type="NCBI Taxonomy" id="34285"/>
    <lineage>
        <taxon>Eukaryota</taxon>
        <taxon>Viridiplantae</taxon>
        <taxon>Streptophyta</taxon>
        <taxon>Embryophyta</taxon>
        <taxon>Tracheophyta</taxon>
        <taxon>Spermatophyta</taxon>
        <taxon>Magnoliopsida</taxon>
        <taxon>eudicotyledons</taxon>
        <taxon>Gunneridae</taxon>
        <taxon>Pentapetalae</taxon>
        <taxon>rosids</taxon>
        <taxon>malvids</taxon>
        <taxon>Malvales</taxon>
        <taxon>Malvaceae</taxon>
        <taxon>Malvoideae</taxon>
        <taxon>Gossypium</taxon>
    </lineage>
</organism>
<evidence type="ECO:0008006" key="3">
    <source>
        <dbReference type="Google" id="ProtNLM"/>
    </source>
</evidence>
<dbReference type="PANTHER" id="PTHR48200:SF1">
    <property type="entry name" value="AMINOTRANSFERASE-LIKE PLANT MOBILE DOMAIN-CONTAINING PROTEIN"/>
    <property type="match status" value="1"/>
</dbReference>
<reference evidence="1 2" key="1">
    <citation type="journal article" date="2019" name="Genome Biol. Evol.">
        <title>Insights into the evolution of the New World diploid cottons (Gossypium, subgenus Houzingenia) based on genome sequencing.</title>
        <authorList>
            <person name="Grover C.E."/>
            <person name="Arick M.A. 2nd"/>
            <person name="Thrash A."/>
            <person name="Conover J.L."/>
            <person name="Sanders W.S."/>
            <person name="Peterson D.G."/>
            <person name="Frelichowski J.E."/>
            <person name="Scheffler J.A."/>
            <person name="Scheffler B.E."/>
            <person name="Wendel J.F."/>
        </authorList>
    </citation>
    <scope>NUCLEOTIDE SEQUENCE [LARGE SCALE GENOMIC DNA]</scope>
    <source>
        <strain evidence="1">0</strain>
        <tissue evidence="1">Leaf</tissue>
    </source>
</reference>
<evidence type="ECO:0000313" key="2">
    <source>
        <dbReference type="Proteomes" id="UP000593560"/>
    </source>
</evidence>
<dbReference type="PANTHER" id="PTHR48200">
    <property type="entry name" value="PROTEIN, PUTATIVE-RELATED"/>
    <property type="match status" value="1"/>
</dbReference>
<dbReference type="AlphaFoldDB" id="A0A7J9G620"/>
<protein>
    <recommendedName>
        <fullName evidence="3">Aminotransferase-like plant mobile domain-containing protein</fullName>
    </recommendedName>
</protein>